<organism evidence="4 5">
    <name type="scientific">Hahella chejuensis (strain KCTC 2396)</name>
    <dbReference type="NCBI Taxonomy" id="349521"/>
    <lineage>
        <taxon>Bacteria</taxon>
        <taxon>Pseudomonadati</taxon>
        <taxon>Pseudomonadota</taxon>
        <taxon>Gammaproteobacteria</taxon>
        <taxon>Oceanospirillales</taxon>
        <taxon>Hahellaceae</taxon>
        <taxon>Hahella</taxon>
    </lineage>
</organism>
<dbReference type="InterPro" id="IPR012347">
    <property type="entry name" value="Ferritin-like"/>
</dbReference>
<gene>
    <name evidence="4" type="ordered locus">HCH_04374</name>
</gene>
<dbReference type="InterPro" id="IPR009078">
    <property type="entry name" value="Ferritin-like_SF"/>
</dbReference>
<dbReference type="InterPro" id="IPR023188">
    <property type="entry name" value="DPS_DNA-bd_CS"/>
</dbReference>
<dbReference type="RefSeq" id="WP_011398146.1">
    <property type="nucleotide sequence ID" value="NC_007645.1"/>
</dbReference>
<dbReference type="PROSITE" id="PS00818">
    <property type="entry name" value="DPS_1"/>
    <property type="match status" value="1"/>
</dbReference>
<name>Q2SE45_HAHCH</name>
<proteinExistence type="inferred from homology"/>
<dbReference type="GO" id="GO:0008199">
    <property type="term" value="F:ferric iron binding"/>
    <property type="evidence" value="ECO:0007669"/>
    <property type="project" value="InterPro"/>
</dbReference>
<dbReference type="InterPro" id="IPR002177">
    <property type="entry name" value="DPS_DNA-bd"/>
</dbReference>
<evidence type="ECO:0000313" key="5">
    <source>
        <dbReference type="Proteomes" id="UP000000238"/>
    </source>
</evidence>
<dbReference type="GO" id="GO:0016722">
    <property type="term" value="F:oxidoreductase activity, acting on metal ions"/>
    <property type="evidence" value="ECO:0007669"/>
    <property type="project" value="InterPro"/>
</dbReference>
<accession>Q2SE45</accession>
<dbReference type="SUPFAM" id="SSF47240">
    <property type="entry name" value="Ferritin-like"/>
    <property type="match status" value="1"/>
</dbReference>
<evidence type="ECO:0000313" key="4">
    <source>
        <dbReference type="EMBL" id="ABC31079.1"/>
    </source>
</evidence>
<protein>
    <submittedName>
        <fullName evidence="4">DNA-binding ferritin-like protein</fullName>
    </submittedName>
</protein>
<dbReference type="STRING" id="349521.HCH_04374"/>
<keyword evidence="5" id="KW-1185">Reference proteome</keyword>
<dbReference type="InterPro" id="IPR008331">
    <property type="entry name" value="Ferritin_DPS_dom"/>
</dbReference>
<dbReference type="CDD" id="cd01043">
    <property type="entry name" value="DPS"/>
    <property type="match status" value="1"/>
</dbReference>
<evidence type="ECO:0000259" key="3">
    <source>
        <dbReference type="Pfam" id="PF00210"/>
    </source>
</evidence>
<dbReference type="Proteomes" id="UP000000238">
    <property type="component" value="Chromosome"/>
</dbReference>
<comment type="similarity">
    <text evidence="1 2">Belongs to the Dps family.</text>
</comment>
<reference evidence="4 5" key="1">
    <citation type="journal article" date="2005" name="Nucleic Acids Res.">
        <title>Genomic blueprint of Hahella chejuensis, a marine microbe producing an algicidal agent.</title>
        <authorList>
            <person name="Jeong H."/>
            <person name="Yim J.H."/>
            <person name="Lee C."/>
            <person name="Choi S.-H."/>
            <person name="Park Y.K."/>
            <person name="Yoon S.H."/>
            <person name="Hur C.-G."/>
            <person name="Kang H.-Y."/>
            <person name="Kim D."/>
            <person name="Lee H.H."/>
            <person name="Park K.H."/>
            <person name="Park S.-H."/>
            <person name="Park H.-S."/>
            <person name="Lee H.K."/>
            <person name="Oh T.K."/>
            <person name="Kim J.F."/>
        </authorList>
    </citation>
    <scope>NUCLEOTIDE SEQUENCE [LARGE SCALE GENOMIC DNA]</scope>
    <source>
        <strain evidence="4 5">KCTC 2396</strain>
    </source>
</reference>
<dbReference type="PANTHER" id="PTHR42932">
    <property type="entry name" value="GENERAL STRESS PROTEIN 20U"/>
    <property type="match status" value="1"/>
</dbReference>
<dbReference type="OrthoDB" id="9797687at2"/>
<keyword evidence="4" id="KW-0238">DNA-binding</keyword>
<dbReference type="HOGENOM" id="CLU_098183_2_1_6"/>
<dbReference type="PROSITE" id="PS00819">
    <property type="entry name" value="DPS_2"/>
    <property type="match status" value="1"/>
</dbReference>
<dbReference type="GO" id="GO:0003677">
    <property type="term" value="F:DNA binding"/>
    <property type="evidence" value="ECO:0007669"/>
    <property type="project" value="UniProtKB-KW"/>
</dbReference>
<dbReference type="AlphaFoldDB" id="Q2SE45"/>
<dbReference type="KEGG" id="hch:HCH_04374"/>
<sequence>MNQHAKKLDLTATSPDMGIKESKADSVADKLARVLADTYSLYLYTQYAHWNVRGMSFFALHELFEKQYKELAETIDDIAERMRAIGYKAPGTLSRMAEFSTISPKEERTATALIKELIFAHEGTVASCRKCIVAAQKAEDFATEDLMINRLSSHEQAVWMLGSLLEE</sequence>
<dbReference type="eggNOG" id="COG0783">
    <property type="taxonomic scope" value="Bacteria"/>
</dbReference>
<evidence type="ECO:0000256" key="2">
    <source>
        <dbReference type="RuleBase" id="RU003875"/>
    </source>
</evidence>
<dbReference type="PRINTS" id="PR01346">
    <property type="entry name" value="HELNAPAPROT"/>
</dbReference>
<dbReference type="Pfam" id="PF00210">
    <property type="entry name" value="Ferritin"/>
    <property type="match status" value="1"/>
</dbReference>
<dbReference type="PIRSF" id="PIRSF005900">
    <property type="entry name" value="Dps"/>
    <property type="match status" value="1"/>
</dbReference>
<feature type="domain" description="Ferritin/DPS" evidence="3">
    <location>
        <begin position="29"/>
        <end position="166"/>
    </location>
</feature>
<dbReference type="PANTHER" id="PTHR42932:SF3">
    <property type="entry name" value="DNA PROTECTION DURING STARVATION PROTEIN"/>
    <property type="match status" value="1"/>
</dbReference>
<evidence type="ECO:0000256" key="1">
    <source>
        <dbReference type="ARBA" id="ARBA00009497"/>
    </source>
</evidence>
<dbReference type="EMBL" id="CP000155">
    <property type="protein sequence ID" value="ABC31079.1"/>
    <property type="molecule type" value="Genomic_DNA"/>
</dbReference>
<dbReference type="Gene3D" id="1.20.1260.10">
    <property type="match status" value="1"/>
</dbReference>